<keyword evidence="2" id="KW-1185">Reference proteome</keyword>
<sequence length="299" mass="34689">MASQSKENRSPEQFAFLDLPLAIRLQVYKMLPITTSHVPFPSNREESNKTAMYFCVVKTMPVSILATCRLIRGEALPILKRQLDKLCARPPQMIFSFDNCQKLEDFDRIETAATNCQAFVENIVANIPAHPRPVSAMPVMATKILDKLYEHQRFQKLEKSHKSYTELLRKFLAHVNRRYWVYGNGVQDARLLFAIQGLERCPVEYTPDLVSEEGDDHIRWAYNSLYCSVSTFQFEMHHIECIPTYNFNKAIANPAYLTIPKSSVESYDWETENKPLTIRPIMSEEIWANEWEEGVKYHG</sequence>
<dbReference type="AlphaFoldDB" id="A0A2V1E1V1"/>
<dbReference type="Proteomes" id="UP000244855">
    <property type="component" value="Unassembled WGS sequence"/>
</dbReference>
<proteinExistence type="predicted"/>
<organism evidence="1 2">
    <name type="scientific">Periconia macrospinosa</name>
    <dbReference type="NCBI Taxonomy" id="97972"/>
    <lineage>
        <taxon>Eukaryota</taxon>
        <taxon>Fungi</taxon>
        <taxon>Dikarya</taxon>
        <taxon>Ascomycota</taxon>
        <taxon>Pezizomycotina</taxon>
        <taxon>Dothideomycetes</taxon>
        <taxon>Pleosporomycetidae</taxon>
        <taxon>Pleosporales</taxon>
        <taxon>Massarineae</taxon>
        <taxon>Periconiaceae</taxon>
        <taxon>Periconia</taxon>
    </lineage>
</organism>
<protein>
    <submittedName>
        <fullName evidence="1">Uncharacterized protein</fullName>
    </submittedName>
</protein>
<evidence type="ECO:0000313" key="1">
    <source>
        <dbReference type="EMBL" id="PVI03130.1"/>
    </source>
</evidence>
<evidence type="ECO:0000313" key="2">
    <source>
        <dbReference type="Proteomes" id="UP000244855"/>
    </source>
</evidence>
<gene>
    <name evidence="1" type="ORF">DM02DRAFT_698941</name>
</gene>
<accession>A0A2V1E1V1</accession>
<dbReference type="OrthoDB" id="5314997at2759"/>
<reference evidence="1 2" key="1">
    <citation type="journal article" date="2018" name="Sci. Rep.">
        <title>Comparative genomics provides insights into the lifestyle and reveals functional heterogeneity of dark septate endophytic fungi.</title>
        <authorList>
            <person name="Knapp D.G."/>
            <person name="Nemeth J.B."/>
            <person name="Barry K."/>
            <person name="Hainaut M."/>
            <person name="Henrissat B."/>
            <person name="Johnson J."/>
            <person name="Kuo A."/>
            <person name="Lim J.H.P."/>
            <person name="Lipzen A."/>
            <person name="Nolan M."/>
            <person name="Ohm R.A."/>
            <person name="Tamas L."/>
            <person name="Grigoriev I.V."/>
            <person name="Spatafora J.W."/>
            <person name="Nagy L.G."/>
            <person name="Kovacs G.M."/>
        </authorList>
    </citation>
    <scope>NUCLEOTIDE SEQUENCE [LARGE SCALE GENOMIC DNA]</scope>
    <source>
        <strain evidence="1 2">DSE2036</strain>
    </source>
</reference>
<name>A0A2V1E1V1_9PLEO</name>
<dbReference type="EMBL" id="KZ805335">
    <property type="protein sequence ID" value="PVI03130.1"/>
    <property type="molecule type" value="Genomic_DNA"/>
</dbReference>